<dbReference type="PANTHER" id="PTHR45793">
    <property type="entry name" value="HOMEOBOX PROTEIN"/>
    <property type="match status" value="1"/>
</dbReference>
<dbReference type="InterPro" id="IPR009057">
    <property type="entry name" value="Homeodomain-like_sf"/>
</dbReference>
<keyword evidence="10" id="KW-1185">Reference proteome</keyword>
<sequence length="323" mass="34512">MRPRTPHPAPLFCGGLLVASDALLRPPWPLGLPTAGPLTLAWSHLANAPILLGPGRPQQSRERIRSNLAGGVDCHVMGWGEGSGQSVGRERALLLVAASRGGPTGRSAPPKRKRRERTVYSKEQSEALKEAFLRTEYPSYRDRLRLAARLHLDEHRVQVWFKNRRAQRSRLERGQAQGGYRRAGDASTDPGAPRTPAPALESAATAASPSCPGGPGFYSRPPPPSPTEVLPAPEPGVSSCGQATWVPAQGVHVYGPAAPTPAPSPGWPQDPDAPNYCPDPLPVLLPDSALMLSQDLFSNSSSPLNSVSPVDEDDLGSQRFTNL</sequence>
<dbReference type="SMART" id="SM00389">
    <property type="entry name" value="HOX"/>
    <property type="match status" value="1"/>
</dbReference>
<feature type="region of interest" description="Disordered" evidence="7">
    <location>
        <begin position="256"/>
        <end position="279"/>
    </location>
</feature>
<keyword evidence="4 5" id="KW-0539">Nucleus</keyword>
<name>A0ABN8YLB5_RANTA</name>
<evidence type="ECO:0000256" key="1">
    <source>
        <dbReference type="ARBA" id="ARBA00004123"/>
    </source>
</evidence>
<keyword evidence="3 5" id="KW-0371">Homeobox</keyword>
<reference evidence="9" key="1">
    <citation type="submission" date="2023-04" db="EMBL/GenBank/DDBJ databases">
        <authorList>
            <consortium name="ELIXIR-Norway"/>
        </authorList>
    </citation>
    <scope>NUCLEOTIDE SEQUENCE [LARGE SCALE GENOMIC DNA]</scope>
</reference>
<keyword evidence="2 5" id="KW-0238">DNA-binding</keyword>
<evidence type="ECO:0000256" key="7">
    <source>
        <dbReference type="SAM" id="MobiDB-lite"/>
    </source>
</evidence>
<gene>
    <name evidence="9" type="ORF">MRATA1EN1_LOCUS10329</name>
</gene>
<evidence type="ECO:0000256" key="3">
    <source>
        <dbReference type="ARBA" id="ARBA00023155"/>
    </source>
</evidence>
<dbReference type="PROSITE" id="PS50071">
    <property type="entry name" value="HOMEOBOX_2"/>
    <property type="match status" value="1"/>
</dbReference>
<dbReference type="PANTHER" id="PTHR45793:SF12">
    <property type="entry name" value="TETRAPEPTIDE REPEAT HOMEOBOX 1"/>
    <property type="match status" value="1"/>
</dbReference>
<feature type="domain" description="Homeobox" evidence="8">
    <location>
        <begin position="111"/>
        <end position="171"/>
    </location>
</feature>
<evidence type="ECO:0000256" key="2">
    <source>
        <dbReference type="ARBA" id="ARBA00023125"/>
    </source>
</evidence>
<dbReference type="InterPro" id="IPR001356">
    <property type="entry name" value="HD"/>
</dbReference>
<feature type="region of interest" description="Disordered" evidence="7">
    <location>
        <begin position="297"/>
        <end position="323"/>
    </location>
</feature>
<organism evidence="9 10">
    <name type="scientific">Rangifer tarandus platyrhynchus</name>
    <name type="common">Svalbard reindeer</name>
    <dbReference type="NCBI Taxonomy" id="3082113"/>
    <lineage>
        <taxon>Eukaryota</taxon>
        <taxon>Metazoa</taxon>
        <taxon>Chordata</taxon>
        <taxon>Craniata</taxon>
        <taxon>Vertebrata</taxon>
        <taxon>Euteleostomi</taxon>
        <taxon>Mammalia</taxon>
        <taxon>Eutheria</taxon>
        <taxon>Laurasiatheria</taxon>
        <taxon>Artiodactyla</taxon>
        <taxon>Ruminantia</taxon>
        <taxon>Pecora</taxon>
        <taxon>Cervidae</taxon>
        <taxon>Odocoileinae</taxon>
        <taxon>Rangifer</taxon>
    </lineage>
</organism>
<proteinExistence type="predicted"/>
<dbReference type="Pfam" id="PF00046">
    <property type="entry name" value="Homeodomain"/>
    <property type="match status" value="1"/>
</dbReference>
<feature type="DNA-binding region" description="Homeobox" evidence="5">
    <location>
        <begin position="113"/>
        <end position="172"/>
    </location>
</feature>
<comment type="subcellular location">
    <subcellularLocation>
        <location evidence="1 5 6">Nucleus</location>
    </subcellularLocation>
</comment>
<dbReference type="SUPFAM" id="SSF46689">
    <property type="entry name" value="Homeodomain-like"/>
    <property type="match status" value="1"/>
</dbReference>
<dbReference type="EMBL" id="OX459956">
    <property type="protein sequence ID" value="CAI9161367.1"/>
    <property type="molecule type" value="Genomic_DNA"/>
</dbReference>
<evidence type="ECO:0000259" key="8">
    <source>
        <dbReference type="PROSITE" id="PS50071"/>
    </source>
</evidence>
<protein>
    <recommendedName>
        <fullName evidence="8">Homeobox domain-containing protein</fullName>
    </recommendedName>
</protein>
<feature type="compositionally biased region" description="Pro residues" evidence="7">
    <location>
        <begin position="258"/>
        <end position="268"/>
    </location>
</feature>
<accession>A0ABN8YLB5</accession>
<feature type="region of interest" description="Disordered" evidence="7">
    <location>
        <begin position="100"/>
        <end position="122"/>
    </location>
</feature>
<evidence type="ECO:0000256" key="4">
    <source>
        <dbReference type="ARBA" id="ARBA00023242"/>
    </source>
</evidence>
<evidence type="ECO:0000256" key="6">
    <source>
        <dbReference type="RuleBase" id="RU000682"/>
    </source>
</evidence>
<evidence type="ECO:0000313" key="9">
    <source>
        <dbReference type="EMBL" id="CAI9161367.1"/>
    </source>
</evidence>
<dbReference type="Gene3D" id="1.10.10.60">
    <property type="entry name" value="Homeodomain-like"/>
    <property type="match status" value="1"/>
</dbReference>
<evidence type="ECO:0000313" key="10">
    <source>
        <dbReference type="Proteomes" id="UP001176941"/>
    </source>
</evidence>
<feature type="region of interest" description="Disordered" evidence="7">
    <location>
        <begin position="167"/>
        <end position="242"/>
    </location>
</feature>
<feature type="compositionally biased region" description="Low complexity" evidence="7">
    <location>
        <begin position="297"/>
        <end position="309"/>
    </location>
</feature>
<dbReference type="CDD" id="cd00086">
    <property type="entry name" value="homeodomain"/>
    <property type="match status" value="1"/>
</dbReference>
<feature type="compositionally biased region" description="Low complexity" evidence="7">
    <location>
        <begin position="197"/>
        <end position="210"/>
    </location>
</feature>
<evidence type="ECO:0000256" key="5">
    <source>
        <dbReference type="PROSITE-ProRule" id="PRU00108"/>
    </source>
</evidence>
<dbReference type="Proteomes" id="UP001176941">
    <property type="component" value="Chromosome 20"/>
</dbReference>